<dbReference type="Pfam" id="PF13966">
    <property type="entry name" value="zf-RVT"/>
    <property type="match status" value="1"/>
</dbReference>
<dbReference type="GO" id="GO:0004523">
    <property type="term" value="F:RNA-DNA hybrid ribonuclease activity"/>
    <property type="evidence" value="ECO:0007669"/>
    <property type="project" value="InterPro"/>
</dbReference>
<dbReference type="PANTHER" id="PTHR33116:SF86">
    <property type="entry name" value="REVERSE TRANSCRIPTASE DOMAIN-CONTAINING PROTEIN"/>
    <property type="match status" value="1"/>
</dbReference>
<dbReference type="CDD" id="cd06222">
    <property type="entry name" value="RNase_H_like"/>
    <property type="match status" value="1"/>
</dbReference>
<dbReference type="Pfam" id="PF13456">
    <property type="entry name" value="RVT_3"/>
    <property type="match status" value="1"/>
</dbReference>
<dbReference type="CDD" id="cd01650">
    <property type="entry name" value="RT_nLTR_like"/>
    <property type="match status" value="1"/>
</dbReference>
<evidence type="ECO:0000313" key="3">
    <source>
        <dbReference type="Proteomes" id="UP001497516"/>
    </source>
</evidence>
<reference evidence="2 3" key="1">
    <citation type="submission" date="2024-04" db="EMBL/GenBank/DDBJ databases">
        <authorList>
            <person name="Fracassetti M."/>
        </authorList>
    </citation>
    <scope>NUCLEOTIDE SEQUENCE [LARGE SCALE GENOMIC DNA]</scope>
</reference>
<name>A0AAV2FKD2_9ROSI</name>
<evidence type="ECO:0000259" key="1">
    <source>
        <dbReference type="PROSITE" id="PS50878"/>
    </source>
</evidence>
<dbReference type="SUPFAM" id="SSF56672">
    <property type="entry name" value="DNA/RNA polymerases"/>
    <property type="match status" value="1"/>
</dbReference>
<dbReference type="InterPro" id="IPR002156">
    <property type="entry name" value="RNaseH_domain"/>
</dbReference>
<sequence length="1038" mass="118536">MNELAAIWKDEELFWSQRSGVDWLQHGDQNTKFFHASTIFRKQRNKISSLKDDADNILSSPDELSNHITDFYQALFTKDNHFDGSTLQEFPRIVTDEKNMDLCKDPTLEEIRDAVFDLGPTKSPGPDGFAGLFFRKYWTKIGPDFCKEILEFFRTAVMPQGWNDTHIALIPKVQTPDRITQFRPISCCNFRYKIISKILSSRMKKWLPMLVSEMQAAFTGGRLIQDNIIIVHEILHNFKNRRNGDWDMMIKLDMRKAYDLVDWECLDLILKAYGFSDQWLRWINSCVSTVNFSILLNGSPTEPFTPTRGIRQGDPISPFLFILMSNALYFLIDRGVSRGDIRGIKLNQDCPRISHCLFADDTVIFGKASVNEAEQIQKILHNYGKITGQEVNPSKSSIFFSKNTPNALRSLVASKFGFPPSICHDKYLGVPTEWGRSKKETFLFLLERMEKIGESWKSLLLSPGGKEVLLKAVIQAIPAYIMSIFFLPRSLTNKMDSILKRFFWSGSMKKQSIHWCDARVLEKPKEEGGLGFKNFHLMNVALIGKQIWRMLDNPEALWVKLLKGLYFANGDLYSAKKGRNGSWIWNGFCDVKDKMKIGLIKGIMSGEGTNFHKDPWVPSIPNFSLSNLQLEPSQVSDWIVASSRSWNSDAIRAEVTEEVAQAIMRVPIGPPEAEDKWIWRYTESGSYTVRSAYRAFREARDRSIHPVNDDGARPNRQDWRWLWSLSLPPKLRFFIWKSSKNALATRARLFSRECAPASTCPLCNYQDETVLRCFFHCQHAHNTWLLCGLLTIFPDPYMSFAEWFFSLKDQMPDEQIARLVCCLWSIWKARNGFIFESRAISPATTATLANREFMNINEARETTSLSSILRSASCHSQPRGSRRNPSPPPGPFERIVHCDGSFVSESQLAACGITIADAHGQVIDGKAERFYCSYPIQAEAFAILGAVVLAAQVSCPTCIKSDCQRLIVALIQDPCDWPWQCRATLARIVSLLQGAPWIKLSFVPRRFNSLADWVARNARLDLLPQDWIVIANLISPLL</sequence>
<proteinExistence type="predicted"/>
<dbReference type="InterPro" id="IPR026960">
    <property type="entry name" value="RVT-Znf"/>
</dbReference>
<accession>A0AAV2FKD2</accession>
<protein>
    <recommendedName>
        <fullName evidence="1">Reverse transcriptase domain-containing protein</fullName>
    </recommendedName>
</protein>
<dbReference type="EMBL" id="OZ034820">
    <property type="protein sequence ID" value="CAL1398776.1"/>
    <property type="molecule type" value="Genomic_DNA"/>
</dbReference>
<gene>
    <name evidence="2" type="ORF">LTRI10_LOCUS38991</name>
</gene>
<keyword evidence="3" id="KW-1185">Reference proteome</keyword>
<organism evidence="2 3">
    <name type="scientific">Linum trigynum</name>
    <dbReference type="NCBI Taxonomy" id="586398"/>
    <lineage>
        <taxon>Eukaryota</taxon>
        <taxon>Viridiplantae</taxon>
        <taxon>Streptophyta</taxon>
        <taxon>Embryophyta</taxon>
        <taxon>Tracheophyta</taxon>
        <taxon>Spermatophyta</taxon>
        <taxon>Magnoliopsida</taxon>
        <taxon>eudicotyledons</taxon>
        <taxon>Gunneridae</taxon>
        <taxon>Pentapetalae</taxon>
        <taxon>rosids</taxon>
        <taxon>fabids</taxon>
        <taxon>Malpighiales</taxon>
        <taxon>Linaceae</taxon>
        <taxon>Linum</taxon>
    </lineage>
</organism>
<dbReference type="InterPro" id="IPR043502">
    <property type="entry name" value="DNA/RNA_pol_sf"/>
</dbReference>
<dbReference type="InterPro" id="IPR000477">
    <property type="entry name" value="RT_dom"/>
</dbReference>
<feature type="domain" description="Reverse transcriptase" evidence="1">
    <location>
        <begin position="151"/>
        <end position="413"/>
    </location>
</feature>
<dbReference type="SUPFAM" id="SSF53098">
    <property type="entry name" value="Ribonuclease H-like"/>
    <property type="match status" value="1"/>
</dbReference>
<dbReference type="AlphaFoldDB" id="A0AAV2FKD2"/>
<dbReference type="InterPro" id="IPR044730">
    <property type="entry name" value="RNase_H-like_dom_plant"/>
</dbReference>
<dbReference type="Proteomes" id="UP001497516">
    <property type="component" value="Chromosome 7"/>
</dbReference>
<dbReference type="Pfam" id="PF00078">
    <property type="entry name" value="RVT_1"/>
    <property type="match status" value="1"/>
</dbReference>
<dbReference type="Gene3D" id="3.30.420.10">
    <property type="entry name" value="Ribonuclease H-like superfamily/Ribonuclease H"/>
    <property type="match status" value="1"/>
</dbReference>
<dbReference type="InterPro" id="IPR036397">
    <property type="entry name" value="RNaseH_sf"/>
</dbReference>
<dbReference type="GO" id="GO:0003676">
    <property type="term" value="F:nucleic acid binding"/>
    <property type="evidence" value="ECO:0007669"/>
    <property type="project" value="InterPro"/>
</dbReference>
<dbReference type="PROSITE" id="PS50878">
    <property type="entry name" value="RT_POL"/>
    <property type="match status" value="1"/>
</dbReference>
<evidence type="ECO:0000313" key="2">
    <source>
        <dbReference type="EMBL" id="CAL1398776.1"/>
    </source>
</evidence>
<dbReference type="PANTHER" id="PTHR33116">
    <property type="entry name" value="REVERSE TRANSCRIPTASE ZINC-BINDING DOMAIN-CONTAINING PROTEIN-RELATED-RELATED"/>
    <property type="match status" value="1"/>
</dbReference>
<dbReference type="InterPro" id="IPR012337">
    <property type="entry name" value="RNaseH-like_sf"/>
</dbReference>